<keyword evidence="2" id="KW-0539">Nucleus</keyword>
<evidence type="ECO:0000313" key="3">
    <source>
        <dbReference type="EMBL" id="KAF7928557.1"/>
    </source>
</evidence>
<dbReference type="InterPro" id="IPR036600">
    <property type="entry name" value="PAH_sf"/>
</dbReference>
<proteinExistence type="predicted"/>
<keyword evidence="4" id="KW-1185">Reference proteome</keyword>
<comment type="subcellular location">
    <subcellularLocation>
        <location evidence="1">Nucleus</location>
    </subcellularLocation>
</comment>
<comment type="caution">
    <text evidence="3">The sequence shown here is derived from an EMBL/GenBank/DDBJ whole genome shotgun (WGS) entry which is preliminary data.</text>
</comment>
<reference evidence="3 4" key="1">
    <citation type="journal article" date="2020" name="Genome Biol. Evol.">
        <title>Comparative genomics of Sclerotiniaceae.</title>
        <authorList>
            <person name="Valero Jimenez C.A."/>
            <person name="Steentjes M."/>
            <person name="Scholten O.E."/>
            <person name="Van Kan J.A.L."/>
        </authorList>
    </citation>
    <scope>NUCLEOTIDE SEQUENCE [LARGE SCALE GENOMIC DNA]</scope>
    <source>
        <strain evidence="3 4">B1</strain>
    </source>
</reference>
<dbReference type="SUPFAM" id="SSF47762">
    <property type="entry name" value="PAH2 domain"/>
    <property type="match status" value="1"/>
</dbReference>
<sequence length="108" mass="13149">MLTAPPQDTFQYTRPEIYDEFLDIMRACMIHRSNQATTIQWVNLLDVHYLDIIYGFKQFLPDKASRRLVDLRIVYLVLQDWLRRSRELEWSLPDWSRIGMRIREESDE</sequence>
<dbReference type="Proteomes" id="UP000783213">
    <property type="component" value="Unassembled WGS sequence"/>
</dbReference>
<evidence type="ECO:0000313" key="4">
    <source>
        <dbReference type="Proteomes" id="UP000783213"/>
    </source>
</evidence>
<dbReference type="RefSeq" id="XP_038810336.1">
    <property type="nucleotide sequence ID" value="XM_038953235.1"/>
</dbReference>
<gene>
    <name evidence="3" type="ORF">EAE98_005613</name>
</gene>
<organism evidence="3 4">
    <name type="scientific">Botrytis deweyae</name>
    <dbReference type="NCBI Taxonomy" id="2478750"/>
    <lineage>
        <taxon>Eukaryota</taxon>
        <taxon>Fungi</taxon>
        <taxon>Dikarya</taxon>
        <taxon>Ascomycota</taxon>
        <taxon>Pezizomycotina</taxon>
        <taxon>Leotiomycetes</taxon>
        <taxon>Helotiales</taxon>
        <taxon>Sclerotiniaceae</taxon>
        <taxon>Botrytis</taxon>
    </lineage>
</organism>
<name>A0ABQ7IMI3_9HELO</name>
<dbReference type="EMBL" id="RCSX01000011">
    <property type="protein sequence ID" value="KAF7928557.1"/>
    <property type="molecule type" value="Genomic_DNA"/>
</dbReference>
<dbReference type="Gene3D" id="1.20.1160.11">
    <property type="entry name" value="Paired amphipathic helix"/>
    <property type="match status" value="1"/>
</dbReference>
<dbReference type="GeneID" id="62232387"/>
<protein>
    <submittedName>
        <fullName evidence="3">Uncharacterized protein</fullName>
    </submittedName>
</protein>
<evidence type="ECO:0000256" key="2">
    <source>
        <dbReference type="ARBA" id="ARBA00023242"/>
    </source>
</evidence>
<evidence type="ECO:0000256" key="1">
    <source>
        <dbReference type="ARBA" id="ARBA00004123"/>
    </source>
</evidence>
<accession>A0ABQ7IMI3</accession>